<evidence type="ECO:0000313" key="3">
    <source>
        <dbReference type="Proteomes" id="UP000001826"/>
    </source>
</evidence>
<reference evidence="2 3" key="1">
    <citation type="journal article" date="2002" name="Proc. Natl. Acad. Sci. U.S.A.">
        <title>The complete genome of hyperthermophile Methanopyrus kandleri AV19 and monophyly of archaeal methanogens.</title>
        <authorList>
            <person name="Slesarev A.I."/>
            <person name="Mezhevaya K.V."/>
            <person name="Makarova K.S."/>
            <person name="Polushin N.N."/>
            <person name="Shcherbinina O.V."/>
            <person name="Shakhova V.V."/>
            <person name="Belova G.I."/>
            <person name="Aravind L."/>
            <person name="Natale D.A."/>
            <person name="Rogozin I.B."/>
            <person name="Tatusov R.L."/>
            <person name="Wolf Y.I."/>
            <person name="Stetter K.O."/>
            <person name="Malykh A.G."/>
            <person name="Koonin E.V."/>
            <person name="Kozyavkin S.A."/>
        </authorList>
    </citation>
    <scope>NUCLEOTIDE SEQUENCE [LARGE SCALE GENOMIC DNA]</scope>
    <source>
        <strain evidence="3">AV19 / DSM 6324 / JCM 9639 / NBRC 100938</strain>
    </source>
</reference>
<dbReference type="PaxDb" id="190192-MK0846"/>
<evidence type="ECO:0000313" key="2">
    <source>
        <dbReference type="EMBL" id="AAM02059.1"/>
    </source>
</evidence>
<dbReference type="GO" id="GO:0030677">
    <property type="term" value="C:ribonuclease P complex"/>
    <property type="evidence" value="ECO:0007669"/>
    <property type="project" value="InterPro"/>
</dbReference>
<dbReference type="InParanoid" id="Q8TGZ0"/>
<dbReference type="KEGG" id="mka:MK0846"/>
<dbReference type="InterPro" id="IPR023534">
    <property type="entry name" value="Rof/RNase_P-like"/>
</dbReference>
<gene>
    <name evidence="2" type="primary">pop4_1</name>
    <name evidence="2" type="ordered locus">MK0846</name>
</gene>
<dbReference type="GO" id="GO:0008033">
    <property type="term" value="P:tRNA processing"/>
    <property type="evidence" value="ECO:0007669"/>
    <property type="project" value="InterPro"/>
</dbReference>
<sequence length="108" mass="12107">MRPDRTSETHTSVNTDSSYRRGFDTLTPSPLPPPPDPEELVGKKFRVVRANSRTYLGISGRVVGFTKNCLVYDDGGGDQKILPLRHIVMEVEGLRVDGRTLLRLLQEL</sequence>
<dbReference type="InterPro" id="IPR036980">
    <property type="entry name" value="RNase_P/MRP_Rpp29_sf"/>
</dbReference>
<feature type="region of interest" description="Disordered" evidence="1">
    <location>
        <begin position="1"/>
        <end position="40"/>
    </location>
</feature>
<dbReference type="Gene3D" id="2.30.30.210">
    <property type="entry name" value="Ribonuclease P/MRP, subunit p29"/>
    <property type="match status" value="1"/>
</dbReference>
<dbReference type="Proteomes" id="UP000001826">
    <property type="component" value="Chromosome"/>
</dbReference>
<dbReference type="EMBL" id="AE009439">
    <property type="protein sequence ID" value="AAM02059.1"/>
    <property type="molecule type" value="Genomic_DNA"/>
</dbReference>
<dbReference type="SUPFAM" id="SSF101744">
    <property type="entry name" value="Rof/RNase P subunit-like"/>
    <property type="match status" value="1"/>
</dbReference>
<protein>
    <submittedName>
        <fullName evidence="2">RNAse P subunit P29</fullName>
    </submittedName>
</protein>
<accession>Q8TGZ0</accession>
<organism evidence="2 3">
    <name type="scientific">Methanopyrus kandleri (strain AV19 / DSM 6324 / JCM 9639 / NBRC 100938)</name>
    <dbReference type="NCBI Taxonomy" id="190192"/>
    <lineage>
        <taxon>Archaea</taxon>
        <taxon>Methanobacteriati</taxon>
        <taxon>Methanobacteriota</taxon>
        <taxon>Methanomada group</taxon>
        <taxon>Methanopyri</taxon>
        <taxon>Methanopyrales</taxon>
        <taxon>Methanopyraceae</taxon>
        <taxon>Methanopyrus</taxon>
    </lineage>
</organism>
<dbReference type="GO" id="GO:0003723">
    <property type="term" value="F:RNA binding"/>
    <property type="evidence" value="ECO:0007669"/>
    <property type="project" value="InterPro"/>
</dbReference>
<evidence type="ECO:0000256" key="1">
    <source>
        <dbReference type="SAM" id="MobiDB-lite"/>
    </source>
</evidence>
<dbReference type="EnsemblBacteria" id="AAM02059">
    <property type="protein sequence ID" value="AAM02059"/>
    <property type="gene ID" value="MK0846"/>
</dbReference>
<dbReference type="AlphaFoldDB" id="Q8TGZ0"/>
<dbReference type="HOGENOM" id="CLU_2191039_0_0_2"/>
<name>Q8TGZ0_METKA</name>
<keyword evidence="3" id="KW-1185">Reference proteome</keyword>
<dbReference type="STRING" id="190192.MK0846"/>
<proteinExistence type="predicted"/>